<protein>
    <submittedName>
        <fullName evidence="10">PEP-CTERM system TPR-repeat protein PrsT</fullName>
    </submittedName>
</protein>
<dbReference type="Gene3D" id="1.25.40.10">
    <property type="entry name" value="Tetratricopeptide repeat domain"/>
    <property type="match status" value="5"/>
</dbReference>
<sequence length="951" mass="100665">MRPTRPLAVPAVPAVPAVLALALCSGLLGAAPEKPANSELAYAFLSKAEQCFGKRDLACALENVRKALITDKGLLLAELLLGKVLLEGGNAAGAQAAAERALAHGVPLEDLAETLVRAALLQGQHQQLLADARLAPARLHGSARRAVLLARAQAQFELGQTRAALTELDLLRADDPDHLAAALAELPMRLQLGQLREAAAAVERAERLAPASADVRLARAQLLQAQGAAAPAQLAALAQALELDPRHLEARLMRAQLLLQGNRWDELRAELKPLADGHGADPRVAYLQALEAAQRGDRAAMTAALRRVTAQIDPQPQALLRFRPRLELLAGLAHVALGEADQAKPYLEAYRSSQGDSRSATLLARLYLGQHQTEAATRTLEAALAEQPGRADALGLLGAAKLSAGRPEEAVALMREALRSQESPAFYVTLGQALLRQGQLDEGRRALQAALQKDPDNADAAQALAEAALAQGEARGLQQAADVLAGQVRRQPRQPALRLQLARLQLASGQAAAVLPLLDDALRQDPDLHAARLLQAEAERRLGREDAAQARLVAMVKADQAAVDAALALAALEEARGHGAEAQGWLARAVAKARPPELRPQAALVEFHLRQRQPVEAAVAAKALLALAPEHVGALLLGARAAVAQGDAAGARPLLVQAARLAGDDVAALAQAGRLQLAASDLAGARATLDRALERQPDLAPLQRLRIEAALRSGDVADAQARVTRLVKQQPKAAVSHMLLGQVALARHEPAEAIQAFAQAHRLEPSTESLLRLYAAQVGQVDPARNLALLQQWLAQRPGDALVRNALAESLVALGRLADARRHYELLLQQTDANAVRNNLADVLLRLKDPGALALAKEALRREPGNATILDTAGWAHVQAGQAEQALPLLRDALARDPAAAGTRYHLAQALAALGRRDEALQALRAALADNQAAFDRPAALTLLRSLEASR</sequence>
<keyword evidence="11" id="KW-1185">Reference proteome</keyword>
<dbReference type="PANTHER" id="PTHR46208:SF1">
    <property type="entry name" value="MITOCHONDRIAL IMPORT RECEPTOR SUBUNIT TOM70"/>
    <property type="match status" value="1"/>
</dbReference>
<name>A0ABS8XH93_9BURK</name>
<evidence type="ECO:0000256" key="9">
    <source>
        <dbReference type="SAM" id="SignalP"/>
    </source>
</evidence>
<dbReference type="PROSITE" id="PS50005">
    <property type="entry name" value="TPR"/>
    <property type="match status" value="2"/>
</dbReference>
<evidence type="ECO:0000256" key="6">
    <source>
        <dbReference type="ARBA" id="ARBA00023136"/>
    </source>
</evidence>
<dbReference type="EMBL" id="JAJTWT010000014">
    <property type="protein sequence ID" value="MCE4540227.1"/>
    <property type="molecule type" value="Genomic_DNA"/>
</dbReference>
<evidence type="ECO:0000256" key="2">
    <source>
        <dbReference type="ARBA" id="ARBA00022692"/>
    </source>
</evidence>
<dbReference type="Pfam" id="PF13432">
    <property type="entry name" value="TPR_16"/>
    <property type="match status" value="3"/>
</dbReference>
<comment type="subcellular location">
    <subcellularLocation>
        <location evidence="1">Membrane</location>
        <topology evidence="1">Single-pass membrane protein</topology>
    </subcellularLocation>
</comment>
<evidence type="ECO:0000313" key="11">
    <source>
        <dbReference type="Proteomes" id="UP001201463"/>
    </source>
</evidence>
<reference evidence="10 11" key="1">
    <citation type="submission" date="2021-12" db="EMBL/GenBank/DDBJ databases">
        <title>Genome seq of p7.</title>
        <authorList>
            <person name="Seo T."/>
        </authorList>
    </citation>
    <scope>NUCLEOTIDE SEQUENCE [LARGE SCALE GENOMIC DNA]</scope>
    <source>
        <strain evidence="10 11">P7</strain>
    </source>
</reference>
<evidence type="ECO:0000256" key="5">
    <source>
        <dbReference type="ARBA" id="ARBA00022989"/>
    </source>
</evidence>
<dbReference type="SUPFAM" id="SSF48452">
    <property type="entry name" value="TPR-like"/>
    <property type="match status" value="6"/>
</dbReference>
<evidence type="ECO:0000313" key="10">
    <source>
        <dbReference type="EMBL" id="MCE4540227.1"/>
    </source>
</evidence>
<keyword evidence="2" id="KW-0812">Transmembrane</keyword>
<accession>A0ABS8XH93</accession>
<gene>
    <name evidence="10" type="primary">prsT</name>
    <name evidence="10" type="ORF">LXT12_23525</name>
</gene>
<feature type="repeat" description="TPR" evidence="8">
    <location>
        <begin position="734"/>
        <end position="767"/>
    </location>
</feature>
<dbReference type="Pfam" id="PF13428">
    <property type="entry name" value="TPR_14"/>
    <property type="match status" value="1"/>
</dbReference>
<keyword evidence="3" id="KW-0677">Repeat</keyword>
<dbReference type="InterPro" id="IPR019734">
    <property type="entry name" value="TPR_rpt"/>
</dbReference>
<proteinExistence type="inferred from homology"/>
<dbReference type="Pfam" id="PF14559">
    <property type="entry name" value="TPR_19"/>
    <property type="match status" value="2"/>
</dbReference>
<evidence type="ECO:0000256" key="8">
    <source>
        <dbReference type="PROSITE-ProRule" id="PRU00339"/>
    </source>
</evidence>
<keyword evidence="5" id="KW-1133">Transmembrane helix</keyword>
<feature type="repeat" description="TPR" evidence="8">
    <location>
        <begin position="424"/>
        <end position="457"/>
    </location>
</feature>
<keyword evidence="9" id="KW-0732">Signal</keyword>
<dbReference type="PANTHER" id="PTHR46208">
    <property type="entry name" value="MITOCHONDRIAL IMPORT RECEPTOR SUBUNIT TOM70"/>
    <property type="match status" value="1"/>
</dbReference>
<comment type="caution">
    <text evidence="10">The sequence shown here is derived from an EMBL/GenBank/DDBJ whole genome shotgun (WGS) entry which is preliminary data.</text>
</comment>
<keyword evidence="4 8" id="KW-0802">TPR repeat</keyword>
<evidence type="ECO:0000256" key="4">
    <source>
        <dbReference type="ARBA" id="ARBA00022803"/>
    </source>
</evidence>
<dbReference type="NCBIfam" id="TIGR02917">
    <property type="entry name" value="PEP_TPR_lipo"/>
    <property type="match status" value="1"/>
</dbReference>
<feature type="chain" id="PRO_5045758577" evidence="9">
    <location>
        <begin position="31"/>
        <end position="951"/>
    </location>
</feature>
<feature type="signal peptide" evidence="9">
    <location>
        <begin position="1"/>
        <end position="30"/>
    </location>
</feature>
<evidence type="ECO:0000256" key="3">
    <source>
        <dbReference type="ARBA" id="ARBA00022737"/>
    </source>
</evidence>
<evidence type="ECO:0000256" key="7">
    <source>
        <dbReference type="ARBA" id="ARBA00038030"/>
    </source>
</evidence>
<dbReference type="SMART" id="SM00028">
    <property type="entry name" value="TPR"/>
    <property type="match status" value="11"/>
</dbReference>
<organism evidence="10 11">
    <name type="scientific">Pelomonas caseinilytica</name>
    <dbReference type="NCBI Taxonomy" id="2906763"/>
    <lineage>
        <taxon>Bacteria</taxon>
        <taxon>Pseudomonadati</taxon>
        <taxon>Pseudomonadota</taxon>
        <taxon>Betaproteobacteria</taxon>
        <taxon>Burkholderiales</taxon>
        <taxon>Sphaerotilaceae</taxon>
        <taxon>Roseateles</taxon>
    </lineage>
</organism>
<dbReference type="InterPro" id="IPR014266">
    <property type="entry name" value="PEP-CTERM_TPR_PrsT"/>
</dbReference>
<dbReference type="RefSeq" id="WP_233394741.1">
    <property type="nucleotide sequence ID" value="NZ_JAJTWT010000014.1"/>
</dbReference>
<evidence type="ECO:0000256" key="1">
    <source>
        <dbReference type="ARBA" id="ARBA00004167"/>
    </source>
</evidence>
<dbReference type="Proteomes" id="UP001201463">
    <property type="component" value="Unassembled WGS sequence"/>
</dbReference>
<dbReference type="InterPro" id="IPR011990">
    <property type="entry name" value="TPR-like_helical_dom_sf"/>
</dbReference>
<keyword evidence="6" id="KW-0472">Membrane</keyword>
<comment type="similarity">
    <text evidence="7">Belongs to the Tom70 family.</text>
</comment>